<feature type="domain" description="Tubulin-folding cofactor D C-terminal" evidence="3">
    <location>
        <begin position="883"/>
        <end position="1066"/>
    </location>
</feature>
<dbReference type="GO" id="GO:0007023">
    <property type="term" value="P:post-chaperonin tubulin folding pathway"/>
    <property type="evidence" value="ECO:0007669"/>
    <property type="project" value="InterPro"/>
</dbReference>
<dbReference type="InterPro" id="IPR033162">
    <property type="entry name" value="TBCD"/>
</dbReference>
<reference evidence="5 6" key="1">
    <citation type="journal article" date="2024" name="Nat. Commun.">
        <title>Phylogenomics reveals the evolutionary origins of lichenization in chlorophyte algae.</title>
        <authorList>
            <person name="Puginier C."/>
            <person name="Libourel C."/>
            <person name="Otte J."/>
            <person name="Skaloud P."/>
            <person name="Haon M."/>
            <person name="Grisel S."/>
            <person name="Petersen M."/>
            <person name="Berrin J.G."/>
            <person name="Delaux P.M."/>
            <person name="Dal Grande F."/>
            <person name="Keller J."/>
        </authorList>
    </citation>
    <scope>NUCLEOTIDE SEQUENCE [LARGE SCALE GENOMIC DNA]</scope>
    <source>
        <strain evidence="5 6">SAG 2036</strain>
    </source>
</reference>
<evidence type="ECO:0000259" key="4">
    <source>
        <dbReference type="Pfam" id="PF25767"/>
    </source>
</evidence>
<name>A0AAW1PS85_9CHLO</name>
<feature type="domain" description="Tubulin-folding cofactor D ARM repeats" evidence="4">
    <location>
        <begin position="350"/>
        <end position="538"/>
    </location>
</feature>
<keyword evidence="1" id="KW-0143">Chaperone</keyword>
<evidence type="ECO:0000259" key="3">
    <source>
        <dbReference type="Pfam" id="PF12612"/>
    </source>
</evidence>
<dbReference type="GO" id="GO:0005096">
    <property type="term" value="F:GTPase activator activity"/>
    <property type="evidence" value="ECO:0007669"/>
    <property type="project" value="InterPro"/>
</dbReference>
<feature type="region of interest" description="Disordered" evidence="2">
    <location>
        <begin position="336"/>
        <end position="361"/>
    </location>
</feature>
<feature type="compositionally biased region" description="Acidic residues" evidence="2">
    <location>
        <begin position="348"/>
        <end position="361"/>
    </location>
</feature>
<dbReference type="InterPro" id="IPR022577">
    <property type="entry name" value="TBCD_C"/>
</dbReference>
<dbReference type="PANTHER" id="PTHR12658:SF0">
    <property type="entry name" value="TUBULIN-SPECIFIC CHAPERONE D"/>
    <property type="match status" value="1"/>
</dbReference>
<protein>
    <recommendedName>
        <fullName evidence="7">Tubulin-specific chaperone D</fullName>
    </recommendedName>
</protein>
<dbReference type="Pfam" id="PF12612">
    <property type="entry name" value="TFCD_C"/>
    <property type="match status" value="1"/>
</dbReference>
<dbReference type="AlphaFoldDB" id="A0AAW1PS85"/>
<dbReference type="EMBL" id="JALJOQ010000006">
    <property type="protein sequence ID" value="KAK9812484.1"/>
    <property type="molecule type" value="Genomic_DNA"/>
</dbReference>
<dbReference type="InterPro" id="IPR058033">
    <property type="entry name" value="ARM_TBCD_2nd"/>
</dbReference>
<dbReference type="SUPFAM" id="SSF48371">
    <property type="entry name" value="ARM repeat"/>
    <property type="match status" value="1"/>
</dbReference>
<proteinExistence type="predicted"/>
<dbReference type="GO" id="GO:0000226">
    <property type="term" value="P:microtubule cytoskeleton organization"/>
    <property type="evidence" value="ECO:0007669"/>
    <property type="project" value="TreeGrafter"/>
</dbReference>
<dbReference type="InterPro" id="IPR016024">
    <property type="entry name" value="ARM-type_fold"/>
</dbReference>
<dbReference type="Pfam" id="PF25767">
    <property type="entry name" value="ARM_TBCD_2nd"/>
    <property type="match status" value="1"/>
</dbReference>
<dbReference type="GO" id="GO:0048487">
    <property type="term" value="F:beta-tubulin binding"/>
    <property type="evidence" value="ECO:0007669"/>
    <property type="project" value="InterPro"/>
</dbReference>
<accession>A0AAW1PS85</accession>
<evidence type="ECO:0000256" key="1">
    <source>
        <dbReference type="ARBA" id="ARBA00023186"/>
    </source>
</evidence>
<keyword evidence="6" id="KW-1185">Reference proteome</keyword>
<dbReference type="PANTHER" id="PTHR12658">
    <property type="entry name" value="BETA-TUBULIN COFACTOR D"/>
    <property type="match status" value="1"/>
</dbReference>
<dbReference type="InterPro" id="IPR011989">
    <property type="entry name" value="ARM-like"/>
</dbReference>
<evidence type="ECO:0000313" key="5">
    <source>
        <dbReference type="EMBL" id="KAK9812484.1"/>
    </source>
</evidence>
<gene>
    <name evidence="5" type="ORF">WJX73_003437</name>
</gene>
<evidence type="ECO:0000313" key="6">
    <source>
        <dbReference type="Proteomes" id="UP001465755"/>
    </source>
</evidence>
<organism evidence="5 6">
    <name type="scientific">Symbiochloris irregularis</name>
    <dbReference type="NCBI Taxonomy" id="706552"/>
    <lineage>
        <taxon>Eukaryota</taxon>
        <taxon>Viridiplantae</taxon>
        <taxon>Chlorophyta</taxon>
        <taxon>core chlorophytes</taxon>
        <taxon>Trebouxiophyceae</taxon>
        <taxon>Trebouxiales</taxon>
        <taxon>Trebouxiaceae</taxon>
        <taxon>Symbiochloris</taxon>
    </lineage>
</organism>
<dbReference type="Proteomes" id="UP001465755">
    <property type="component" value="Unassembled WGS sequence"/>
</dbReference>
<dbReference type="Gene3D" id="1.25.10.10">
    <property type="entry name" value="Leucine-rich Repeat Variant"/>
    <property type="match status" value="2"/>
</dbReference>
<dbReference type="Pfam" id="PF23579">
    <property type="entry name" value="ARM_TBCD"/>
    <property type="match status" value="1"/>
</dbReference>
<sequence>MADRASTDDLGQAIEAADKVWSVSHVEEAGELNSLAETAAADPLEAAVTLLPRFRQILSKYQEQSQLLDPHLPSLVTTLARPLQQQAHSQERSSTAPDLTLVCNICRLLWIIATVRGPGVVLKLFPNEAHDLEPVTHLLLSLTELEADPSGSNTSAAAAALADDDPIAWEARCVLLLWLAQLVLIPFDLALVDSSLSSAAPDGSNKITTPPLIASLVQWCQAQLAAPGKERDLAAVLLGRLLPRPDMHQALAGFLGWAAESVDAKSNPQAAFVLPGVAAAMAEVFKQGQRRPLLSIAPEALGLTLQLLASRAVQSSVITRKLTVKLLQRVGLTHLPPREPTWSHQQEVDESADESDFGDEEEIPEEVEEVMGQLLECLGDKDTVVRWSAAKGLGRITARLPQELGDQVVASVLATFDPLAASEATWHGGCLALAELARRGLLLPHRLEEAAHIVEQGLVYDVRRGLHSVGANVRDAASYVSWACARAYAPAVLHPFLTRLAPTLIIAACYDREVNCRRAAAAAFQEGVGRQDSFPHGIDIITAADYFSLGVRSQAYLTVAPCIAAYPSYRRPLTTHLLHTKLRHWEASLRELAAKGLGALALGEDQQDGMMLEECVPCLLELCLDQSLEVHHGGVLGLAETLLALSQKGTKLSEHRLSAIAELPQKVQQARFLAGKGQELMRAATCRLLECTALAAVSLTEAQQRCAHDIIDDCIASSSDDISTAAVAALHAFSRQYLTAAPDAVSSAESQAAGSSCTLKYMGGLKPTQPPPVRRGYAAALGALPRHLLVTRREILMEALGAATKIEEDPAASRLQADVFVPLLSAMHDYSTDNRGDVGSWVREASMGAMTQTLLLTQQLLVASNKAGASTQGNILQSLVPLVIAALVKQSVERIGRVRGTAAVNLHKLLTHQPALPCIPAVQLLTAAVHEAREEAAAGSEDLSARVGLLGAEEPLVRESVLEGLIASIGGLDGSLSNAASSALTAWLRPPGATAGAMQQRLQSVVASLLTIWGRHATSQRMALPLLRTADLLFAQGRLEELGGPHIGEMLGLVVEGTRGCRDVPRLCTAAGVLTQMLNVPEDESLQTMATEAMLKLITCPFPKVRKHAAEQLYVALLAIDPSQPAFAEGDVEAAQEQLAETAWDGPLAEARLSAQQLRSMLLAAPGA</sequence>
<dbReference type="GO" id="GO:0007021">
    <property type="term" value="P:tubulin complex assembly"/>
    <property type="evidence" value="ECO:0007669"/>
    <property type="project" value="InterPro"/>
</dbReference>
<evidence type="ECO:0000256" key="2">
    <source>
        <dbReference type="SAM" id="MobiDB-lite"/>
    </source>
</evidence>
<evidence type="ECO:0008006" key="7">
    <source>
        <dbReference type="Google" id="ProtNLM"/>
    </source>
</evidence>
<comment type="caution">
    <text evidence="5">The sequence shown here is derived from an EMBL/GenBank/DDBJ whole genome shotgun (WGS) entry which is preliminary data.</text>
</comment>